<keyword evidence="2 7" id="KW-0813">Transport</keyword>
<evidence type="ECO:0000256" key="6">
    <source>
        <dbReference type="ARBA" id="ARBA00023136"/>
    </source>
</evidence>
<dbReference type="CDD" id="cd06261">
    <property type="entry name" value="TM_PBP2"/>
    <property type="match status" value="1"/>
</dbReference>
<keyword evidence="10" id="KW-1185">Reference proteome</keyword>
<sequence length="311" mass="33824">MSTATASAVTSVKLTAAQESENARINAENERLRRQARTKRTISLTLSYIALILVTFLMIFPLLIVVIVSFTPNEVTQTWPPKVIPSAWTLGNYTDLFSRLPIGRELLNTVVFAGAVTLISVTFDALAAYGLSRVDFKGRGILLAVLIATMMIPGMALLIPVYKLLASMGLINSYLGIIIPRMADVGGIFLLRQFFISIPKDLDNAARIDGAGELRIFAQIILPNAVPAILTVGMFNFMGNWNDLLWPLIMTSRPETRTITAGLAMLTGHGSSVTPYGVVMAGALISALPLLIVFFFVQKRFVEGIAMTGMK</sequence>
<feature type="transmembrane region" description="Helical" evidence="7">
    <location>
        <begin position="174"/>
        <end position="195"/>
    </location>
</feature>
<organism evidence="9 10">
    <name type="scientific">Bifidobacterium miconis</name>
    <dbReference type="NCBI Taxonomy" id="2834435"/>
    <lineage>
        <taxon>Bacteria</taxon>
        <taxon>Bacillati</taxon>
        <taxon>Actinomycetota</taxon>
        <taxon>Actinomycetes</taxon>
        <taxon>Bifidobacteriales</taxon>
        <taxon>Bifidobacteriaceae</taxon>
        <taxon>Bifidobacterium</taxon>
    </lineage>
</organism>
<dbReference type="PANTHER" id="PTHR43744:SF12">
    <property type="entry name" value="ABC TRANSPORTER PERMEASE PROTEIN MG189-RELATED"/>
    <property type="match status" value="1"/>
</dbReference>
<evidence type="ECO:0000256" key="7">
    <source>
        <dbReference type="RuleBase" id="RU363032"/>
    </source>
</evidence>
<keyword evidence="4 7" id="KW-0812">Transmembrane</keyword>
<evidence type="ECO:0000256" key="1">
    <source>
        <dbReference type="ARBA" id="ARBA00004651"/>
    </source>
</evidence>
<evidence type="ECO:0000313" key="9">
    <source>
        <dbReference type="EMBL" id="MBW3093218.1"/>
    </source>
</evidence>
<dbReference type="Pfam" id="PF00528">
    <property type="entry name" value="BPD_transp_1"/>
    <property type="match status" value="1"/>
</dbReference>
<keyword evidence="5 7" id="KW-1133">Transmembrane helix</keyword>
<evidence type="ECO:0000256" key="3">
    <source>
        <dbReference type="ARBA" id="ARBA00022475"/>
    </source>
</evidence>
<dbReference type="PANTHER" id="PTHR43744">
    <property type="entry name" value="ABC TRANSPORTER PERMEASE PROTEIN MG189-RELATED-RELATED"/>
    <property type="match status" value="1"/>
</dbReference>
<evidence type="ECO:0000313" key="10">
    <source>
        <dbReference type="Proteomes" id="UP000700815"/>
    </source>
</evidence>
<dbReference type="InterPro" id="IPR000515">
    <property type="entry name" value="MetI-like"/>
</dbReference>
<gene>
    <name evidence="9" type="ORF">KIH79_09865</name>
</gene>
<dbReference type="Proteomes" id="UP000700815">
    <property type="component" value="Unassembled WGS sequence"/>
</dbReference>
<feature type="transmembrane region" description="Helical" evidence="7">
    <location>
        <begin position="41"/>
        <end position="70"/>
    </location>
</feature>
<feature type="transmembrane region" description="Helical" evidence="7">
    <location>
        <begin position="216"/>
        <end position="238"/>
    </location>
</feature>
<feature type="transmembrane region" description="Helical" evidence="7">
    <location>
        <begin position="106"/>
        <end position="129"/>
    </location>
</feature>
<comment type="caution">
    <text evidence="9">The sequence shown here is derived from an EMBL/GenBank/DDBJ whole genome shotgun (WGS) entry which is preliminary data.</text>
</comment>
<name>A0ABS6WGN2_9BIFI</name>
<dbReference type="RefSeq" id="WP_219059218.1">
    <property type="nucleotide sequence ID" value="NZ_JAHBBH010000032.1"/>
</dbReference>
<dbReference type="EMBL" id="JAHBBH010000032">
    <property type="protein sequence ID" value="MBW3093218.1"/>
    <property type="molecule type" value="Genomic_DNA"/>
</dbReference>
<comment type="similarity">
    <text evidence="7">Belongs to the binding-protein-dependent transport system permease family.</text>
</comment>
<accession>A0ABS6WGN2</accession>
<keyword evidence="6 7" id="KW-0472">Membrane</keyword>
<protein>
    <submittedName>
        <fullName evidence="9">Carbohydrate ABC transporter permease</fullName>
    </submittedName>
</protein>
<reference evidence="9 10" key="1">
    <citation type="submission" date="2021-05" db="EMBL/GenBank/DDBJ databases">
        <title>Phylogenetic classification of ten novel species belonging to the genus Bifidobacterium comprising B. colchicus sp. nov., B. abeli sp. nov., B. bicoloris sp. nov., B. guerezis sp. nov., B. rosaliae sp. nov., B. santillanensis sp. nov., B. argentati sp. nov., B. amazzoni sp. nov., B. pluviali sp. nov., and B. pinnaculum sp. nov.</title>
        <authorList>
            <person name="Lugli G.A."/>
            <person name="Ruiz Garcia L."/>
            <person name="Margolles A."/>
            <person name="Ventura M."/>
        </authorList>
    </citation>
    <scope>NUCLEOTIDE SEQUENCE [LARGE SCALE GENOMIC DNA]</scope>
    <source>
        <strain evidence="9 10">82T10</strain>
    </source>
</reference>
<dbReference type="PROSITE" id="PS50928">
    <property type="entry name" value="ABC_TM1"/>
    <property type="match status" value="1"/>
</dbReference>
<comment type="subcellular location">
    <subcellularLocation>
        <location evidence="1 7">Cell membrane</location>
        <topology evidence="1 7">Multi-pass membrane protein</topology>
    </subcellularLocation>
</comment>
<evidence type="ECO:0000259" key="8">
    <source>
        <dbReference type="PROSITE" id="PS50928"/>
    </source>
</evidence>
<feature type="transmembrane region" description="Helical" evidence="7">
    <location>
        <begin position="276"/>
        <end position="297"/>
    </location>
</feature>
<evidence type="ECO:0000256" key="4">
    <source>
        <dbReference type="ARBA" id="ARBA00022692"/>
    </source>
</evidence>
<keyword evidence="3" id="KW-1003">Cell membrane</keyword>
<evidence type="ECO:0000256" key="5">
    <source>
        <dbReference type="ARBA" id="ARBA00022989"/>
    </source>
</evidence>
<feature type="transmembrane region" description="Helical" evidence="7">
    <location>
        <begin position="141"/>
        <end position="162"/>
    </location>
</feature>
<proteinExistence type="inferred from homology"/>
<evidence type="ECO:0000256" key="2">
    <source>
        <dbReference type="ARBA" id="ARBA00022448"/>
    </source>
</evidence>
<feature type="domain" description="ABC transmembrane type-1" evidence="8">
    <location>
        <begin position="106"/>
        <end position="297"/>
    </location>
</feature>